<evidence type="ECO:0000313" key="3">
    <source>
        <dbReference type="Ensembl" id="ENSPREP00000021400.1"/>
    </source>
</evidence>
<dbReference type="SUPFAM" id="SSF50729">
    <property type="entry name" value="PH domain-like"/>
    <property type="match status" value="1"/>
</dbReference>
<dbReference type="GO" id="GO:0007264">
    <property type="term" value="P:small GTPase-mediated signal transduction"/>
    <property type="evidence" value="ECO:0007669"/>
    <property type="project" value="InterPro"/>
</dbReference>
<dbReference type="InterPro" id="IPR011993">
    <property type="entry name" value="PH-like_dom_sf"/>
</dbReference>
<reference evidence="3" key="2">
    <citation type="submission" date="2025-08" db="UniProtKB">
        <authorList>
            <consortium name="Ensembl"/>
        </authorList>
    </citation>
    <scope>IDENTIFICATION</scope>
    <source>
        <strain evidence="3">Guanapo</strain>
    </source>
</reference>
<dbReference type="GO" id="GO:0005085">
    <property type="term" value="F:guanyl-nucleotide exchange factor activity"/>
    <property type="evidence" value="ECO:0007669"/>
    <property type="project" value="InterPro"/>
</dbReference>
<feature type="region of interest" description="Disordered" evidence="1">
    <location>
        <begin position="247"/>
        <end position="271"/>
    </location>
</feature>
<dbReference type="InterPro" id="IPR035899">
    <property type="entry name" value="DBL_dom_sf"/>
</dbReference>
<feature type="region of interest" description="Disordered" evidence="1">
    <location>
        <begin position="365"/>
        <end position="436"/>
    </location>
</feature>
<accession>A0A3P9PI23</accession>
<reference evidence="3" key="3">
    <citation type="submission" date="2025-09" db="UniProtKB">
        <authorList>
            <consortium name="Ensembl"/>
        </authorList>
    </citation>
    <scope>IDENTIFICATION</scope>
    <source>
        <strain evidence="3">Guanapo</strain>
    </source>
</reference>
<organism evidence="3 4">
    <name type="scientific">Poecilia reticulata</name>
    <name type="common">Guppy</name>
    <name type="synonym">Acanthophacelus reticulatus</name>
    <dbReference type="NCBI Taxonomy" id="8081"/>
    <lineage>
        <taxon>Eukaryota</taxon>
        <taxon>Metazoa</taxon>
        <taxon>Chordata</taxon>
        <taxon>Craniata</taxon>
        <taxon>Vertebrata</taxon>
        <taxon>Euteleostomi</taxon>
        <taxon>Actinopterygii</taxon>
        <taxon>Neopterygii</taxon>
        <taxon>Teleostei</taxon>
        <taxon>Neoteleostei</taxon>
        <taxon>Acanthomorphata</taxon>
        <taxon>Ovalentaria</taxon>
        <taxon>Atherinomorphae</taxon>
        <taxon>Cyprinodontiformes</taxon>
        <taxon>Poeciliidae</taxon>
        <taxon>Poeciliinae</taxon>
        <taxon>Poecilia</taxon>
    </lineage>
</organism>
<dbReference type="CDD" id="cd00160">
    <property type="entry name" value="RhoGEF"/>
    <property type="match status" value="1"/>
</dbReference>
<dbReference type="Pfam" id="PF00621">
    <property type="entry name" value="RhoGEF"/>
    <property type="match status" value="1"/>
</dbReference>
<reference evidence="4" key="1">
    <citation type="submission" date="2013-11" db="EMBL/GenBank/DDBJ databases">
        <title>The genomic landscape of the Guanapo guppy.</title>
        <authorList>
            <person name="Kuenstner A."/>
            <person name="Dreyer C."/>
        </authorList>
    </citation>
    <scope>NUCLEOTIDE SEQUENCE</scope>
    <source>
        <strain evidence="4">Guanapo</strain>
    </source>
</reference>
<evidence type="ECO:0000259" key="2">
    <source>
        <dbReference type="PROSITE" id="PS50010"/>
    </source>
</evidence>
<dbReference type="PANTHER" id="PTHR46001">
    <property type="entry name" value="TIAM (MAMMALIAN TUMOR INVASION AND METASTASIS FACTOR) HOMOLOG"/>
    <property type="match status" value="1"/>
</dbReference>
<dbReference type="PROSITE" id="PS00741">
    <property type="entry name" value="DH_1"/>
    <property type="match status" value="1"/>
</dbReference>
<sequence>LFKLKKCHLSMFPSKVFCQNSLHPPSPAHLSVCQRLRKVIQELVDTEKSYVKDLVCLFEIYLTPLQTETFLSKDEMEALFGSLPEMLDFQRVFLQTLEERIASCPEFSSLETPEQFKVLLFSLGGSFLYYADHFKLYSGFCANHIKVQKVLERAKTDAAFKHFLETRNPTNQHSSSLESYLIKPVQRVLKYPLLLRELVSLTDAESPEHTHLTEALRAMEKVASHINEMQKIYEDYGSVFDQLAAEQSGADKQVNNQPGERSEEPSDLLDGSVINVTTSSRSADLDPFRFRWLIPVSALQVRPTNIPEDPCVWELVHSRSEVEGRPETVFQLCSRYQLYRERLENGLVQNQDWIRGLFLLREGDGSDRAASGSLRRTRPSAAEKSATWRRRPRPGCSDRQRTAPHPPAERCGALEETCSEPPLPSHAGSSGTRPRLCSLTGELEAQLQHLNVSEEDQGAAQRLDEEKNRTSRLRRGAAGDRLDFSSFVGRDFSVQSMTSMINEDCFYDSAQAVQTDSINLGT</sequence>
<dbReference type="OMA" id="EEEVCWR"/>
<dbReference type="InterPro" id="IPR000219">
    <property type="entry name" value="DH_dom"/>
</dbReference>
<dbReference type="Bgee" id="ENSPREG00000014474">
    <property type="expression patterns" value="Expressed in caudal fin and 1 other cell type or tissue"/>
</dbReference>
<dbReference type="STRING" id="8081.ENSPREP00000021400"/>
<dbReference type="InterPro" id="IPR055230">
    <property type="entry name" value="PH_Tiam1/2"/>
</dbReference>
<name>A0A3P9PI23_POERE</name>
<keyword evidence="4" id="KW-1185">Reference proteome</keyword>
<dbReference type="PROSITE" id="PS50010">
    <property type="entry name" value="DH_2"/>
    <property type="match status" value="1"/>
</dbReference>
<proteinExistence type="predicted"/>
<dbReference type="SMART" id="SM00325">
    <property type="entry name" value="RhoGEF"/>
    <property type="match status" value="1"/>
</dbReference>
<dbReference type="GeneTree" id="ENSGT00940000157012"/>
<dbReference type="Gene3D" id="1.20.900.10">
    <property type="entry name" value="Dbl homology (DH) domain"/>
    <property type="match status" value="1"/>
</dbReference>
<feature type="domain" description="DH" evidence="2">
    <location>
        <begin position="35"/>
        <end position="229"/>
    </location>
</feature>
<evidence type="ECO:0000256" key="1">
    <source>
        <dbReference type="SAM" id="MobiDB-lite"/>
    </source>
</evidence>
<dbReference type="Gene3D" id="2.30.29.30">
    <property type="entry name" value="Pleckstrin-homology domain (PH domain)/Phosphotyrosine-binding domain (PTB)"/>
    <property type="match status" value="1"/>
</dbReference>
<protein>
    <submittedName>
        <fullName evidence="3">TIAM Rac1 associated GEF 2b</fullName>
    </submittedName>
</protein>
<dbReference type="InterPro" id="IPR001331">
    <property type="entry name" value="GDS_CDC24_CS"/>
</dbReference>
<dbReference type="InterPro" id="IPR043537">
    <property type="entry name" value="Tiam1/Tiam2/Sif"/>
</dbReference>
<dbReference type="Ensembl" id="ENSPRET00000021625.1">
    <property type="protein sequence ID" value="ENSPREP00000021400.1"/>
    <property type="gene ID" value="ENSPREG00000014474.1"/>
</dbReference>
<dbReference type="SUPFAM" id="SSF48065">
    <property type="entry name" value="DBL homology domain (DH-domain)"/>
    <property type="match status" value="1"/>
</dbReference>
<evidence type="ECO:0000313" key="4">
    <source>
        <dbReference type="Proteomes" id="UP000242638"/>
    </source>
</evidence>
<dbReference type="AlphaFoldDB" id="A0A3P9PI23"/>
<dbReference type="Pfam" id="PF23014">
    <property type="entry name" value="PH_Tiam1"/>
    <property type="match status" value="1"/>
</dbReference>
<dbReference type="Proteomes" id="UP000242638">
    <property type="component" value="Unassembled WGS sequence"/>
</dbReference>
<dbReference type="PANTHER" id="PTHR46001:SF5">
    <property type="entry name" value="RHO GUANINE NUCLEOTIDE EXCHANGE FACTOR TIAM2"/>
    <property type="match status" value="1"/>
</dbReference>